<feature type="transmembrane region" description="Helical" evidence="2">
    <location>
        <begin position="12"/>
        <end position="35"/>
    </location>
</feature>
<dbReference type="GeneID" id="87880832"/>
<proteinExistence type="predicted"/>
<keyword evidence="4" id="KW-1185">Reference proteome</keyword>
<dbReference type="Proteomes" id="UP001273166">
    <property type="component" value="Unassembled WGS sequence"/>
</dbReference>
<reference evidence="3" key="2">
    <citation type="submission" date="2023-06" db="EMBL/GenBank/DDBJ databases">
        <authorList>
            <consortium name="Lawrence Berkeley National Laboratory"/>
            <person name="Mondo S.J."/>
            <person name="Hensen N."/>
            <person name="Bonometti L."/>
            <person name="Westerberg I."/>
            <person name="Brannstrom I.O."/>
            <person name="Guillou S."/>
            <person name="Cros-Aarteil S."/>
            <person name="Calhoun S."/>
            <person name="Haridas S."/>
            <person name="Kuo A."/>
            <person name="Pangilinan J."/>
            <person name="Riley R."/>
            <person name="Labutti K."/>
            <person name="Andreopoulos B."/>
            <person name="Lipzen A."/>
            <person name="Chen C."/>
            <person name="Yanf M."/>
            <person name="Daum C."/>
            <person name="Ng V."/>
            <person name="Clum A."/>
            <person name="Steindorff A."/>
            <person name="Ohm R."/>
            <person name="Martin F."/>
            <person name="Silar P."/>
            <person name="Natvig D."/>
            <person name="Lalanne C."/>
            <person name="Gautier V."/>
            <person name="Ament-Velasquez S.L."/>
            <person name="Kruys A."/>
            <person name="Hutchinson M.I."/>
            <person name="Powell A.J."/>
            <person name="Barry K."/>
            <person name="Miller A.N."/>
            <person name="Grigoriev I.V."/>
            <person name="Debuchy R."/>
            <person name="Gladieux P."/>
            <person name="Thoren M.H."/>
            <person name="Johannesson H."/>
        </authorList>
    </citation>
    <scope>NUCLEOTIDE SEQUENCE</scope>
    <source>
        <strain evidence="3">CBS 333.67</strain>
    </source>
</reference>
<keyword evidence="2" id="KW-0812">Transmembrane</keyword>
<evidence type="ECO:0000313" key="4">
    <source>
        <dbReference type="Proteomes" id="UP001273166"/>
    </source>
</evidence>
<reference evidence="3" key="1">
    <citation type="journal article" date="2023" name="Mol. Phylogenet. Evol.">
        <title>Genome-scale phylogeny and comparative genomics of the fungal order Sordariales.</title>
        <authorList>
            <person name="Hensen N."/>
            <person name="Bonometti L."/>
            <person name="Westerberg I."/>
            <person name="Brannstrom I.O."/>
            <person name="Guillou S."/>
            <person name="Cros-Aarteil S."/>
            <person name="Calhoun S."/>
            <person name="Haridas S."/>
            <person name="Kuo A."/>
            <person name="Mondo S."/>
            <person name="Pangilinan J."/>
            <person name="Riley R."/>
            <person name="LaButti K."/>
            <person name="Andreopoulos B."/>
            <person name="Lipzen A."/>
            <person name="Chen C."/>
            <person name="Yan M."/>
            <person name="Daum C."/>
            <person name="Ng V."/>
            <person name="Clum A."/>
            <person name="Steindorff A."/>
            <person name="Ohm R.A."/>
            <person name="Martin F."/>
            <person name="Silar P."/>
            <person name="Natvig D.O."/>
            <person name="Lalanne C."/>
            <person name="Gautier V."/>
            <person name="Ament-Velasquez S.L."/>
            <person name="Kruys A."/>
            <person name="Hutchinson M.I."/>
            <person name="Powell A.J."/>
            <person name="Barry K."/>
            <person name="Miller A.N."/>
            <person name="Grigoriev I.V."/>
            <person name="Debuchy R."/>
            <person name="Gladieux P."/>
            <person name="Hiltunen Thoren M."/>
            <person name="Johannesson H."/>
        </authorList>
    </citation>
    <scope>NUCLEOTIDE SEQUENCE</scope>
    <source>
        <strain evidence="3">CBS 333.67</strain>
    </source>
</reference>
<comment type="caution">
    <text evidence="3">The sequence shown here is derived from an EMBL/GenBank/DDBJ whole genome shotgun (WGS) entry which is preliminary data.</text>
</comment>
<evidence type="ECO:0000256" key="2">
    <source>
        <dbReference type="SAM" id="Phobius"/>
    </source>
</evidence>
<evidence type="ECO:0000256" key="1">
    <source>
        <dbReference type="SAM" id="MobiDB-lite"/>
    </source>
</evidence>
<organism evidence="3 4">
    <name type="scientific">Chaetomium strumarium</name>
    <dbReference type="NCBI Taxonomy" id="1170767"/>
    <lineage>
        <taxon>Eukaryota</taxon>
        <taxon>Fungi</taxon>
        <taxon>Dikarya</taxon>
        <taxon>Ascomycota</taxon>
        <taxon>Pezizomycotina</taxon>
        <taxon>Sordariomycetes</taxon>
        <taxon>Sordariomycetidae</taxon>
        <taxon>Sordariales</taxon>
        <taxon>Chaetomiaceae</taxon>
        <taxon>Chaetomium</taxon>
    </lineage>
</organism>
<accession>A0AAJ0GVB4</accession>
<keyword evidence="2" id="KW-0472">Membrane</keyword>
<protein>
    <submittedName>
        <fullName evidence="3">Uncharacterized protein</fullName>
    </submittedName>
</protein>
<keyword evidence="2" id="KW-1133">Transmembrane helix</keyword>
<sequence>MKMGKHISTHIFVIAIFISNIGSAVISMLGVYLFMRQRHKAQRQWQDHETVANAALDRAIVSYIAKGHPGGPEATADKAPEERERDVITEGDVHRKYMEVDGAINVHTPPPALPTSDVERTPSVRKSGTSVADTASSLPKLMFSRFMDSAEQVYSDILARPLQRASIRTSPSLPEFVPPARKDDVGWPLTKEI</sequence>
<feature type="region of interest" description="Disordered" evidence="1">
    <location>
        <begin position="106"/>
        <end position="131"/>
    </location>
</feature>
<gene>
    <name evidence="3" type="ORF">B0T15DRAFT_151803</name>
</gene>
<dbReference type="EMBL" id="JAUDZG010000003">
    <property type="protein sequence ID" value="KAK3306747.1"/>
    <property type="molecule type" value="Genomic_DNA"/>
</dbReference>
<dbReference type="AlphaFoldDB" id="A0AAJ0GVB4"/>
<evidence type="ECO:0000313" key="3">
    <source>
        <dbReference type="EMBL" id="KAK3306747.1"/>
    </source>
</evidence>
<name>A0AAJ0GVB4_9PEZI</name>
<dbReference type="RefSeq" id="XP_062722527.1">
    <property type="nucleotide sequence ID" value="XM_062862003.1"/>
</dbReference>